<proteinExistence type="inferred from homology"/>
<dbReference type="AlphaFoldDB" id="A0A560GVH8"/>
<protein>
    <submittedName>
        <fullName evidence="3">Opacity protein-like surface antigen</fullName>
    </submittedName>
</protein>
<organism evidence="3 4">
    <name type="scientific">Nitrospirillum amazonense</name>
    <dbReference type="NCBI Taxonomy" id="28077"/>
    <lineage>
        <taxon>Bacteria</taxon>
        <taxon>Pseudomonadati</taxon>
        <taxon>Pseudomonadota</taxon>
        <taxon>Alphaproteobacteria</taxon>
        <taxon>Rhodospirillales</taxon>
        <taxon>Azospirillaceae</taxon>
        <taxon>Nitrospirillum</taxon>
    </lineage>
</organism>
<dbReference type="SUPFAM" id="SSF56925">
    <property type="entry name" value="OMPA-like"/>
    <property type="match status" value="1"/>
</dbReference>
<evidence type="ECO:0000256" key="1">
    <source>
        <dbReference type="ARBA" id="ARBA00038306"/>
    </source>
</evidence>
<accession>A0A560GVH8</accession>
<dbReference type="OrthoDB" id="8455142at2"/>
<evidence type="ECO:0000313" key="4">
    <source>
        <dbReference type="Proteomes" id="UP000315751"/>
    </source>
</evidence>
<dbReference type="PANTHER" id="PTHR34001">
    <property type="entry name" value="BLL7405 PROTEIN"/>
    <property type="match status" value="1"/>
</dbReference>
<dbReference type="InterPro" id="IPR011250">
    <property type="entry name" value="OMP/PagP_B-barrel"/>
</dbReference>
<comment type="caution">
    <text evidence="3">The sequence shown here is derived from an EMBL/GenBank/DDBJ whole genome shotgun (WGS) entry which is preliminary data.</text>
</comment>
<reference evidence="3 4" key="1">
    <citation type="submission" date="2019-06" db="EMBL/GenBank/DDBJ databases">
        <title>Genomic Encyclopedia of Type Strains, Phase IV (KMG-V): Genome sequencing to study the core and pangenomes of soil and plant-associated prokaryotes.</title>
        <authorList>
            <person name="Whitman W."/>
        </authorList>
    </citation>
    <scope>NUCLEOTIDE SEQUENCE [LARGE SCALE GENOMIC DNA]</scope>
    <source>
        <strain evidence="3 4">BR 11622</strain>
    </source>
</reference>
<feature type="signal peptide" evidence="2">
    <location>
        <begin position="1"/>
        <end position="30"/>
    </location>
</feature>
<dbReference type="InterPro" id="IPR051692">
    <property type="entry name" value="OMP-like"/>
</dbReference>
<feature type="chain" id="PRO_5022247290" evidence="2">
    <location>
        <begin position="31"/>
        <end position="223"/>
    </location>
</feature>
<name>A0A560GVH8_9PROT</name>
<gene>
    <name evidence="3" type="ORF">FBZ90_11323</name>
</gene>
<dbReference type="PANTHER" id="PTHR34001:SF3">
    <property type="entry name" value="BLL7405 PROTEIN"/>
    <property type="match status" value="1"/>
</dbReference>
<evidence type="ECO:0000256" key="2">
    <source>
        <dbReference type="SAM" id="SignalP"/>
    </source>
</evidence>
<evidence type="ECO:0000313" key="3">
    <source>
        <dbReference type="EMBL" id="TWB38032.1"/>
    </source>
</evidence>
<sequence length="223" mass="23404">MGMRGRPRKERIAGGTAAVWAVLVCGAAQAQDFMPPQSTGDVYLQGFIGGALVQQRQGYYRRSDGNDDVGRSVYGGGGLGYAQRFDHWLVGGEAEIGNGTGDVTTHGGAFDYVTHMDWLATATGRLGYDLGANVVPYITAGLAVGDVGASTRGGASAQNTSETKAGWTAGAGMEAPLPLSLLKMRLEYRYVDFGQVNGPDGQGGTIPLSIHQHLLRLGLSLRL</sequence>
<dbReference type="EMBL" id="VITR01000013">
    <property type="protein sequence ID" value="TWB38032.1"/>
    <property type="molecule type" value="Genomic_DNA"/>
</dbReference>
<comment type="similarity">
    <text evidence="1">Belongs to the Omp25/RopB family.</text>
</comment>
<dbReference type="GO" id="GO:0016020">
    <property type="term" value="C:membrane"/>
    <property type="evidence" value="ECO:0007669"/>
    <property type="project" value="UniProtKB-SubCell"/>
</dbReference>
<dbReference type="Gene3D" id="2.40.160.20">
    <property type="match status" value="1"/>
</dbReference>
<keyword evidence="2" id="KW-0732">Signal</keyword>
<keyword evidence="4" id="KW-1185">Reference proteome</keyword>
<dbReference type="Proteomes" id="UP000315751">
    <property type="component" value="Unassembled WGS sequence"/>
</dbReference>